<evidence type="ECO:0000256" key="2">
    <source>
        <dbReference type="ARBA" id="ARBA00004241"/>
    </source>
</evidence>
<keyword evidence="6" id="KW-1015">Disulfide bond</keyword>
<dbReference type="GO" id="GO:0009986">
    <property type="term" value="C:cell surface"/>
    <property type="evidence" value="ECO:0007669"/>
    <property type="project" value="UniProtKB-SubCell"/>
</dbReference>
<reference evidence="10 11" key="1">
    <citation type="submission" date="2016-08" db="EMBL/GenBank/DDBJ databases">
        <authorList>
            <consortium name="Pathogen Informatics"/>
        </authorList>
    </citation>
    <scope>NUCLEOTIDE SEQUENCE [LARGE SCALE GENOMIC DNA]</scope>
    <source>
        <strain evidence="10 11">DS</strain>
    </source>
</reference>
<feature type="domain" description="6-Cys" evidence="9">
    <location>
        <begin position="21"/>
        <end position="168"/>
    </location>
</feature>
<protein>
    <submittedName>
        <fullName evidence="10">6-cysteine protein</fullName>
    </submittedName>
</protein>
<dbReference type="Gene3D" id="2.60.40.2860">
    <property type="match status" value="2"/>
</dbReference>
<accession>A0A1C6Y798</accession>
<keyword evidence="3" id="KW-1003">Cell membrane</keyword>
<dbReference type="InterPro" id="IPR010884">
    <property type="entry name" value="6_CYS_dom"/>
</dbReference>
<evidence type="ECO:0000256" key="6">
    <source>
        <dbReference type="ARBA" id="ARBA00023157"/>
    </source>
</evidence>
<proteinExistence type="predicted"/>
<dbReference type="AlphaFoldDB" id="A0A1C6Y798"/>
<evidence type="ECO:0000256" key="1">
    <source>
        <dbReference type="ARBA" id="ARBA00004236"/>
    </source>
</evidence>
<evidence type="ECO:0000256" key="7">
    <source>
        <dbReference type="ARBA" id="ARBA00023180"/>
    </source>
</evidence>
<evidence type="ECO:0000256" key="5">
    <source>
        <dbReference type="ARBA" id="ARBA00023136"/>
    </source>
</evidence>
<keyword evidence="4 8" id="KW-0732">Signal</keyword>
<sequence length="329" mass="37986">MMKTYFWLAVHFFSSFWMIQNIEICDFSRESLDVALTNDKSVIGNSSNEENHSDNNIKHCVKFTKGFEIFTFICPKGNNNDNYNGIEIRPVQCFEKVRINGKEENLKDVLKGVITENKETDTSIIRKAFIPPTIYNDMSFECSCDNSLTIKDNTIGARGIMRVHLKKNKIFGCDFNYDASETKFSNGKSAFTNFYDNQAIDLNKSTVCNTEVNTKEVYLGLVCPEGYEMYPENCFEYVLFESNVVRINELIKHDVKLHIEKNKHTHMSFASFTLNPNENPKSFSCQCIKKNANSFPLIANIMFSNYESYSFNYHVTYLILISIILISYI</sequence>
<feature type="signal peptide" evidence="8">
    <location>
        <begin position="1"/>
        <end position="21"/>
    </location>
</feature>
<dbReference type="EMBL" id="LT608181">
    <property type="protein sequence ID" value="SCM19195.1"/>
    <property type="molecule type" value="Genomic_DNA"/>
</dbReference>
<evidence type="ECO:0000256" key="3">
    <source>
        <dbReference type="ARBA" id="ARBA00022475"/>
    </source>
</evidence>
<evidence type="ECO:0000313" key="11">
    <source>
        <dbReference type="Proteomes" id="UP000507536"/>
    </source>
</evidence>
<dbReference type="SMART" id="SM00970">
    <property type="entry name" value="s48_45"/>
    <property type="match status" value="2"/>
</dbReference>
<organism evidence="10 11">
    <name type="scientific">Plasmodium chabaudi adami</name>
    <dbReference type="NCBI Taxonomy" id="5826"/>
    <lineage>
        <taxon>Eukaryota</taxon>
        <taxon>Sar</taxon>
        <taxon>Alveolata</taxon>
        <taxon>Apicomplexa</taxon>
        <taxon>Aconoidasida</taxon>
        <taxon>Haemosporida</taxon>
        <taxon>Plasmodiidae</taxon>
        <taxon>Plasmodium</taxon>
        <taxon>Plasmodium (Vinckeia)</taxon>
    </lineage>
</organism>
<dbReference type="Proteomes" id="UP000507536">
    <property type="component" value="Chromosome 1"/>
</dbReference>
<keyword evidence="7" id="KW-0325">Glycoprotein</keyword>
<comment type="subcellular location">
    <subcellularLocation>
        <location evidence="1">Cell membrane</location>
    </subcellularLocation>
    <subcellularLocation>
        <location evidence="2">Cell surface</location>
    </subcellularLocation>
</comment>
<evidence type="ECO:0000259" key="9">
    <source>
        <dbReference type="PROSITE" id="PS51701"/>
    </source>
</evidence>
<evidence type="ECO:0000256" key="4">
    <source>
        <dbReference type="ARBA" id="ARBA00022729"/>
    </source>
</evidence>
<gene>
    <name evidence="10" type="primary">P12p</name>
    <name evidence="10" type="ORF">PCHDS_000015800</name>
</gene>
<feature type="domain" description="6-Cys" evidence="9">
    <location>
        <begin position="169"/>
        <end position="309"/>
    </location>
</feature>
<evidence type="ECO:0000313" key="10">
    <source>
        <dbReference type="EMBL" id="SCM19195.1"/>
    </source>
</evidence>
<dbReference type="GO" id="GO:0005886">
    <property type="term" value="C:plasma membrane"/>
    <property type="evidence" value="ECO:0007669"/>
    <property type="project" value="UniProtKB-SubCell"/>
</dbReference>
<dbReference type="Pfam" id="PF07422">
    <property type="entry name" value="s48_45"/>
    <property type="match status" value="2"/>
</dbReference>
<keyword evidence="5" id="KW-0472">Membrane</keyword>
<dbReference type="PROSITE" id="PS51701">
    <property type="entry name" value="6_CYS"/>
    <property type="match status" value="2"/>
</dbReference>
<name>A0A1C6Y798_PLACE</name>
<feature type="chain" id="PRO_5008751255" evidence="8">
    <location>
        <begin position="22"/>
        <end position="329"/>
    </location>
</feature>
<evidence type="ECO:0000256" key="8">
    <source>
        <dbReference type="SAM" id="SignalP"/>
    </source>
</evidence>
<dbReference type="InterPro" id="IPR038160">
    <property type="entry name" value="6_CYS_dom_sf"/>
</dbReference>